<organism evidence="1 2">
    <name type="scientific">Pyricularia oryzae</name>
    <name type="common">Rice blast fungus</name>
    <name type="synonym">Magnaporthe oryzae</name>
    <dbReference type="NCBI Taxonomy" id="318829"/>
    <lineage>
        <taxon>Eukaryota</taxon>
        <taxon>Fungi</taxon>
        <taxon>Dikarya</taxon>
        <taxon>Ascomycota</taxon>
        <taxon>Pezizomycotina</taxon>
        <taxon>Sordariomycetes</taxon>
        <taxon>Sordariomycetidae</taxon>
        <taxon>Magnaporthales</taxon>
        <taxon>Pyriculariaceae</taxon>
        <taxon>Pyricularia</taxon>
    </lineage>
</organism>
<dbReference type="InterPro" id="IPR020070">
    <property type="entry name" value="Ribosomal_bL9_N"/>
</dbReference>
<dbReference type="Proteomes" id="UP000294847">
    <property type="component" value="Chromosome 6"/>
</dbReference>
<evidence type="ECO:0000313" key="1">
    <source>
        <dbReference type="EMBL" id="QBZ63513.1"/>
    </source>
</evidence>
<dbReference type="Pfam" id="PF01281">
    <property type="entry name" value="Ribosomal_L9_N"/>
    <property type="match status" value="1"/>
</dbReference>
<gene>
    <name evidence="1" type="ORF">PoMZ_05195</name>
</gene>
<accession>A0A4P7NMQ3</accession>
<dbReference type="AlphaFoldDB" id="A0A4P7NMQ3"/>
<evidence type="ECO:0000313" key="2">
    <source>
        <dbReference type="Proteomes" id="UP000294847"/>
    </source>
</evidence>
<protein>
    <submittedName>
        <fullName evidence="1">Uncharacterized protein</fullName>
    </submittedName>
</protein>
<name>A0A4P7NMQ3_PYROR</name>
<dbReference type="EMBL" id="CP034209">
    <property type="protein sequence ID" value="QBZ63513.1"/>
    <property type="molecule type" value="Genomic_DNA"/>
</dbReference>
<sequence>MITRRPPTCLGCLRRALAPSMNGSSSSNASVALTQVRGKTKTARNKDEEGGLVVRLLKNIPEYGPKNTILRAPRGRVRNMWYPDGKVEYMTPQRFAELGVNESAIVERDPMYGLEVEKPVEKKAVRSKAADDKVVKIQPPKPQEATALLNNLLPKTLTFERAVIPAGVKSKQDSPSAEENVYRSPLVARNASVSHESAANAPPQPIAIFGSVSTADVAARVKELLSSHRIASLVAIEAKHVSIEGALLEDGDVVRADDPATAAAAAVEGDKVKQLGRWEITIEVPGGAKEGVKPIKKILEVVGMADKSA</sequence>
<proteinExistence type="predicted"/>
<reference evidence="1 2" key="1">
    <citation type="journal article" date="2019" name="Mol. Biol. Evol.">
        <title>Blast fungal genomes show frequent chromosomal changes, gene gains and losses, and effector gene turnover.</title>
        <authorList>
            <person name="Gomez Luciano L.B."/>
            <person name="Jason Tsai I."/>
            <person name="Chuma I."/>
            <person name="Tosa Y."/>
            <person name="Chen Y.H."/>
            <person name="Li J.Y."/>
            <person name="Li M.Y."/>
            <person name="Jade Lu M.Y."/>
            <person name="Nakayashiki H."/>
            <person name="Li W.H."/>
        </authorList>
    </citation>
    <scope>NUCLEOTIDE SEQUENCE [LARGE SCALE GENOMIC DNA]</scope>
    <source>
        <strain evidence="1">MZ5-1-6</strain>
    </source>
</reference>
<dbReference type="OMA" id="RNRWFPA"/>